<protein>
    <submittedName>
        <fullName evidence="1">Breast carcinoma-amplified sequence 4</fullName>
    </submittedName>
</protein>
<evidence type="ECO:0000313" key="2">
    <source>
        <dbReference type="Proteomes" id="UP000018936"/>
    </source>
</evidence>
<comment type="caution">
    <text evidence="1">The sequence shown here is derived from an EMBL/GenBank/DDBJ whole genome shotgun (WGS) entry which is preliminary data.</text>
</comment>
<gene>
    <name evidence="1" type="primary">BCAS4</name>
    <name evidence="1" type="ORF">L345_03527</name>
</gene>
<reference evidence="1 2" key="1">
    <citation type="journal article" date="2013" name="Proc. Natl. Acad. Sci. U.S.A.">
        <title>The king cobra genome reveals dynamic gene evolution and adaptation in the snake venom system.</title>
        <authorList>
            <person name="Vonk F.J."/>
            <person name="Casewell N.R."/>
            <person name="Henkel C.V."/>
            <person name="Heimberg A.M."/>
            <person name="Jansen H.J."/>
            <person name="McCleary R.J."/>
            <person name="Kerkkamp H.M."/>
            <person name="Vos R.A."/>
            <person name="Guerreiro I."/>
            <person name="Calvete J.J."/>
            <person name="Wuster W."/>
            <person name="Woods A.E."/>
            <person name="Logan J.M."/>
            <person name="Harrison R.A."/>
            <person name="Castoe T.A."/>
            <person name="de Koning A.P."/>
            <person name="Pollock D.D."/>
            <person name="Yandell M."/>
            <person name="Calderon D."/>
            <person name="Renjifo C."/>
            <person name="Currier R.B."/>
            <person name="Salgado D."/>
            <person name="Pla D."/>
            <person name="Sanz L."/>
            <person name="Hyder A.S."/>
            <person name="Ribeiro J.M."/>
            <person name="Arntzen J.W."/>
            <person name="van den Thillart G.E."/>
            <person name="Boetzer M."/>
            <person name="Pirovano W."/>
            <person name="Dirks R.P."/>
            <person name="Spaink H.P."/>
            <person name="Duboule D."/>
            <person name="McGlinn E."/>
            <person name="Kini R.M."/>
            <person name="Richardson M.K."/>
        </authorList>
    </citation>
    <scope>NUCLEOTIDE SEQUENCE</scope>
    <source>
        <tissue evidence="1">Blood</tissue>
    </source>
</reference>
<dbReference type="InterPro" id="IPR024857">
    <property type="entry name" value="Cappuccino"/>
</dbReference>
<dbReference type="PANTHER" id="PTHR16230:SF5">
    <property type="entry name" value="BREAST CARCINOMA-AMPLIFIED SEQUENCE 4"/>
    <property type="match status" value="1"/>
</dbReference>
<dbReference type="Proteomes" id="UP000018936">
    <property type="component" value="Unassembled WGS sequence"/>
</dbReference>
<accession>V8P8J7</accession>
<proteinExistence type="predicted"/>
<dbReference type="GO" id="GO:0031083">
    <property type="term" value="C:BLOC-1 complex"/>
    <property type="evidence" value="ECO:0007669"/>
    <property type="project" value="TreeGrafter"/>
</dbReference>
<feature type="non-terminal residue" evidence="1">
    <location>
        <position position="1"/>
    </location>
</feature>
<evidence type="ECO:0000313" key="1">
    <source>
        <dbReference type="EMBL" id="ETE70660.1"/>
    </source>
</evidence>
<dbReference type="AlphaFoldDB" id="V8P8J7"/>
<name>V8P8J7_OPHHA</name>
<dbReference type="OrthoDB" id="2372305at2759"/>
<organism evidence="1 2">
    <name type="scientific">Ophiophagus hannah</name>
    <name type="common">King cobra</name>
    <name type="synonym">Naja hannah</name>
    <dbReference type="NCBI Taxonomy" id="8665"/>
    <lineage>
        <taxon>Eukaryota</taxon>
        <taxon>Metazoa</taxon>
        <taxon>Chordata</taxon>
        <taxon>Craniata</taxon>
        <taxon>Vertebrata</taxon>
        <taxon>Euteleostomi</taxon>
        <taxon>Lepidosauria</taxon>
        <taxon>Squamata</taxon>
        <taxon>Bifurcata</taxon>
        <taxon>Unidentata</taxon>
        <taxon>Episquamata</taxon>
        <taxon>Toxicofera</taxon>
        <taxon>Serpentes</taxon>
        <taxon>Colubroidea</taxon>
        <taxon>Elapidae</taxon>
        <taxon>Elapinae</taxon>
        <taxon>Ophiophagus</taxon>
    </lineage>
</organism>
<dbReference type="PANTHER" id="PTHR16230">
    <property type="entry name" value="CAPPUCCINO"/>
    <property type="match status" value="1"/>
</dbReference>
<dbReference type="EMBL" id="AZIM01000506">
    <property type="protein sequence ID" value="ETE70660.1"/>
    <property type="molecule type" value="Genomic_DNA"/>
</dbReference>
<keyword evidence="2" id="KW-1185">Reference proteome</keyword>
<sequence>MKEIEECIEEMLIRLDEFCGMTDMIRSDTSNLLEEMIPLIKAKVSEMNNVYTKVDKLEAFVKMAGHHVSFLEEQILQAEKTHAGCPSSIQNLLGSLVFPLVKKMASHTLCRPDLEALENI</sequence>